<feature type="transmembrane region" description="Helical" evidence="5">
    <location>
        <begin position="72"/>
        <end position="94"/>
    </location>
</feature>
<dbReference type="PANTHER" id="PTHR31465:SF35">
    <property type="entry name" value="RTA1 DOMAIN PROTEIN-RELATED"/>
    <property type="match status" value="1"/>
</dbReference>
<dbReference type="Proteomes" id="UP000326877">
    <property type="component" value="Unassembled WGS sequence"/>
</dbReference>
<evidence type="ECO:0000256" key="2">
    <source>
        <dbReference type="ARBA" id="ARBA00022692"/>
    </source>
</evidence>
<comment type="subcellular location">
    <subcellularLocation>
        <location evidence="1">Membrane</location>
        <topology evidence="1">Multi-pass membrane protein</topology>
    </subcellularLocation>
</comment>
<feature type="transmembrane region" description="Helical" evidence="5">
    <location>
        <begin position="162"/>
        <end position="183"/>
    </location>
</feature>
<feature type="transmembrane region" description="Helical" evidence="5">
    <location>
        <begin position="44"/>
        <end position="60"/>
    </location>
</feature>
<dbReference type="Pfam" id="PF04479">
    <property type="entry name" value="RTA1"/>
    <property type="match status" value="1"/>
</dbReference>
<feature type="transmembrane region" description="Helical" evidence="5">
    <location>
        <begin position="195"/>
        <end position="215"/>
    </location>
</feature>
<reference evidence="6" key="1">
    <citation type="submission" date="2019-04" db="EMBL/GenBank/DDBJ databases">
        <title>Friends and foes A comparative genomics studyof 23 Aspergillus species from section Flavi.</title>
        <authorList>
            <consortium name="DOE Joint Genome Institute"/>
            <person name="Kjaerbolling I."/>
            <person name="Vesth T."/>
            <person name="Frisvad J.C."/>
            <person name="Nybo J.L."/>
            <person name="Theobald S."/>
            <person name="Kildgaard S."/>
            <person name="Isbrandt T."/>
            <person name="Kuo A."/>
            <person name="Sato A."/>
            <person name="Lyhne E.K."/>
            <person name="Kogle M.E."/>
            <person name="Wiebenga A."/>
            <person name="Kun R.S."/>
            <person name="Lubbers R.J."/>
            <person name="Makela M.R."/>
            <person name="Barry K."/>
            <person name="Chovatia M."/>
            <person name="Clum A."/>
            <person name="Daum C."/>
            <person name="Haridas S."/>
            <person name="He G."/>
            <person name="LaButti K."/>
            <person name="Lipzen A."/>
            <person name="Mondo S."/>
            <person name="Riley R."/>
            <person name="Salamov A."/>
            <person name="Simmons B.A."/>
            <person name="Magnuson J.K."/>
            <person name="Henrissat B."/>
            <person name="Mortensen U.H."/>
            <person name="Larsen T.O."/>
            <person name="Devries R.P."/>
            <person name="Grigoriev I.V."/>
            <person name="Machida M."/>
            <person name="Baker S.E."/>
            <person name="Andersen M.R."/>
        </authorList>
    </citation>
    <scope>NUCLEOTIDE SEQUENCE [LARGE SCALE GENOMIC DNA]</scope>
    <source>
        <strain evidence="6">IBT 14317</strain>
    </source>
</reference>
<name>A0A5N7BT48_PETAA</name>
<proteinExistence type="predicted"/>
<protein>
    <submittedName>
        <fullName evidence="6">RTA1 like protein</fullName>
    </submittedName>
</protein>
<keyword evidence="4 5" id="KW-0472">Membrane</keyword>
<sequence length="229" mass="25471">MVGSENGGWIAYHYYPSKAAGVLFAALFFIVSILHTCHLLRTKTWFFIPLSVGYIGRVLSANESPDWTIGPYIMQSTLLLVARALYAASIYMGLGRIIHLMKGQKLAIIRVTWITKIFITGDILSFLMQALGEPCAGVIVQSSKSTGGNINLGGLFVQKHMFTLHFSSILILIRSSFPVAEYIQGSEGFLLRNEFFIYVYDGLLMFLVTVVFLIIHSSTKENSIVSCVR</sequence>
<evidence type="ECO:0000256" key="3">
    <source>
        <dbReference type="ARBA" id="ARBA00022989"/>
    </source>
</evidence>
<dbReference type="GO" id="GO:0016020">
    <property type="term" value="C:membrane"/>
    <property type="evidence" value="ECO:0007669"/>
    <property type="project" value="UniProtKB-SubCell"/>
</dbReference>
<gene>
    <name evidence="6" type="ORF">BDV23DRAFT_176616</name>
</gene>
<dbReference type="InterPro" id="IPR007568">
    <property type="entry name" value="RTA1"/>
</dbReference>
<dbReference type="AlphaFoldDB" id="A0A5N7BT48"/>
<evidence type="ECO:0000256" key="4">
    <source>
        <dbReference type="ARBA" id="ARBA00023136"/>
    </source>
</evidence>
<dbReference type="EMBL" id="ML735348">
    <property type="protein sequence ID" value="KAE8385012.1"/>
    <property type="molecule type" value="Genomic_DNA"/>
</dbReference>
<dbReference type="OrthoDB" id="3358017at2759"/>
<accession>A0A5N7BT48</accession>
<keyword evidence="3 5" id="KW-1133">Transmembrane helix</keyword>
<feature type="transmembrane region" description="Helical" evidence="5">
    <location>
        <begin position="106"/>
        <end position="128"/>
    </location>
</feature>
<evidence type="ECO:0000256" key="1">
    <source>
        <dbReference type="ARBA" id="ARBA00004141"/>
    </source>
</evidence>
<feature type="transmembrane region" description="Helical" evidence="5">
    <location>
        <begin position="20"/>
        <end position="37"/>
    </location>
</feature>
<evidence type="ECO:0000256" key="5">
    <source>
        <dbReference type="SAM" id="Phobius"/>
    </source>
</evidence>
<organism evidence="6">
    <name type="scientific">Petromyces alliaceus</name>
    <name type="common">Aspergillus alliaceus</name>
    <dbReference type="NCBI Taxonomy" id="209559"/>
    <lineage>
        <taxon>Eukaryota</taxon>
        <taxon>Fungi</taxon>
        <taxon>Dikarya</taxon>
        <taxon>Ascomycota</taxon>
        <taxon>Pezizomycotina</taxon>
        <taxon>Eurotiomycetes</taxon>
        <taxon>Eurotiomycetidae</taxon>
        <taxon>Eurotiales</taxon>
        <taxon>Aspergillaceae</taxon>
        <taxon>Aspergillus</taxon>
        <taxon>Aspergillus subgen. Circumdati</taxon>
    </lineage>
</organism>
<evidence type="ECO:0000313" key="6">
    <source>
        <dbReference type="EMBL" id="KAE8385012.1"/>
    </source>
</evidence>
<dbReference type="PANTHER" id="PTHR31465">
    <property type="entry name" value="PROTEIN RTA1-RELATED"/>
    <property type="match status" value="1"/>
</dbReference>
<keyword evidence="2 5" id="KW-0812">Transmembrane</keyword>